<name>K2MXS2_TRYCR</name>
<dbReference type="AlphaFoldDB" id="K2MXS2"/>
<comment type="caution">
    <text evidence="2">The sequence shown here is derived from an EMBL/GenBank/DDBJ whole genome shotgun (WGS) entry which is preliminary data.</text>
</comment>
<protein>
    <submittedName>
        <fullName evidence="2">Mucin-associated surface protein (MASP), putative</fullName>
    </submittedName>
</protein>
<proteinExistence type="predicted"/>
<keyword evidence="3" id="KW-1185">Reference proteome</keyword>
<reference evidence="2 3" key="1">
    <citation type="journal article" date="2012" name="BMC Genomics">
        <title>Comparative genomic analysis of human infective Trypanosoma cruzi lineages with the bat-restricted subspecies T. cruzi marinkellei.</title>
        <authorList>
            <person name="Franzen O."/>
            <person name="Talavera-Lopez C."/>
            <person name="Ochaya S."/>
            <person name="Butler C.E."/>
            <person name="Messenger L.A."/>
            <person name="Lewis M.D."/>
            <person name="Llewellyn M.S."/>
            <person name="Marinkelle C.J."/>
            <person name="Tyler K.M."/>
            <person name="Miles M.A."/>
            <person name="Andersson B."/>
        </authorList>
    </citation>
    <scope>NUCLEOTIDE SEQUENCE [LARGE SCALE GENOMIC DNA]</scope>
    <source>
        <strain evidence="2 3">B7</strain>
    </source>
</reference>
<dbReference type="Proteomes" id="UP000007350">
    <property type="component" value="Unassembled WGS sequence"/>
</dbReference>
<feature type="non-terminal residue" evidence="2">
    <location>
        <position position="181"/>
    </location>
</feature>
<feature type="compositionally biased region" description="Polar residues" evidence="1">
    <location>
        <begin position="126"/>
        <end position="136"/>
    </location>
</feature>
<organism evidence="2 3">
    <name type="scientific">Trypanosoma cruzi marinkellei</name>
    <dbReference type="NCBI Taxonomy" id="85056"/>
    <lineage>
        <taxon>Eukaryota</taxon>
        <taxon>Discoba</taxon>
        <taxon>Euglenozoa</taxon>
        <taxon>Kinetoplastea</taxon>
        <taxon>Metakinetoplastina</taxon>
        <taxon>Trypanosomatida</taxon>
        <taxon>Trypanosomatidae</taxon>
        <taxon>Trypanosoma</taxon>
        <taxon>Schizotrypanum</taxon>
    </lineage>
</organism>
<evidence type="ECO:0000313" key="2">
    <source>
        <dbReference type="EMBL" id="EKF27086.1"/>
    </source>
</evidence>
<feature type="compositionally biased region" description="Basic and acidic residues" evidence="1">
    <location>
        <begin position="89"/>
        <end position="111"/>
    </location>
</feature>
<accession>K2MXS2</accession>
<evidence type="ECO:0000256" key="1">
    <source>
        <dbReference type="SAM" id="MobiDB-lite"/>
    </source>
</evidence>
<gene>
    <name evidence="2" type="ORF">MOQ_009198</name>
</gene>
<dbReference type="EMBL" id="AHKC01019151">
    <property type="protein sequence ID" value="EKF27086.1"/>
    <property type="molecule type" value="Genomic_DNA"/>
</dbReference>
<sequence length="181" mass="19155">MKNLCRDVYNKTVGENKDLNAEGICKEYIGKADDAEKCPEEQPNPVHDTGASARASDSEAPEEEGLKVPPQASPAGITPSPPVALPPVKAEKVPEPISEKGPVDTERTKDLAEEDTVPIAEKKQNETSNGQAESATPTPPVSSDDANNETDTGTGGDIPNNALESDVAGREENKTKIKKII</sequence>
<feature type="region of interest" description="Disordered" evidence="1">
    <location>
        <begin position="34"/>
        <end position="181"/>
    </location>
</feature>
<evidence type="ECO:0000313" key="3">
    <source>
        <dbReference type="Proteomes" id="UP000007350"/>
    </source>
</evidence>